<proteinExistence type="predicted"/>
<dbReference type="PANTHER" id="PTHR42924:SF3">
    <property type="entry name" value="POLYMERASE_HISTIDINOL PHOSPHATASE N-TERMINAL DOMAIN-CONTAINING PROTEIN"/>
    <property type="match status" value="1"/>
</dbReference>
<dbReference type="Gene3D" id="3.20.20.140">
    <property type="entry name" value="Metal-dependent hydrolases"/>
    <property type="match status" value="1"/>
</dbReference>
<dbReference type="AlphaFoldDB" id="A0A973AAB2"/>
<evidence type="ECO:0000313" key="2">
    <source>
        <dbReference type="EMBL" id="NQV65581.1"/>
    </source>
</evidence>
<dbReference type="GO" id="GO:0035312">
    <property type="term" value="F:5'-3' DNA exonuclease activity"/>
    <property type="evidence" value="ECO:0007669"/>
    <property type="project" value="TreeGrafter"/>
</dbReference>
<dbReference type="GO" id="GO:0004534">
    <property type="term" value="F:5'-3' RNA exonuclease activity"/>
    <property type="evidence" value="ECO:0007669"/>
    <property type="project" value="TreeGrafter"/>
</dbReference>
<sequence>MKVDLHCHSFFSDGKQSPDFLVNRAIENGLTHLAITDHDCTDGLDAITVDTAEVSIVPGVEISCHWNAQEIHVVGLLVDPADDDLRRLLTAQQLSRRQRIQAIDAKMAAAGTVGLSAYLEGLPCVAGTRSHVADFLVAQQVCKSRQKAFKTHLNKRGKIYVSANWCDLADGIAAIKAAGGIAIIAHPGRYALNKTKLAMLVDDFKAAGGEALEGTYSSIDPLMRKHLRDLAIARSMYLSVGSDFHDAGAQWTDIGKFPVLDSIALTSAIWLHPQWQARYA</sequence>
<evidence type="ECO:0000259" key="1">
    <source>
        <dbReference type="SMART" id="SM00481"/>
    </source>
</evidence>
<reference evidence="2" key="1">
    <citation type="submission" date="2020-05" db="EMBL/GenBank/DDBJ databases">
        <title>Sulfur intermediates as new biogeochemical hubs in an aquatic model microbial ecosystem.</title>
        <authorList>
            <person name="Vigneron A."/>
        </authorList>
    </citation>
    <scope>NUCLEOTIDE SEQUENCE</scope>
    <source>
        <strain evidence="2">Bin.250</strain>
    </source>
</reference>
<dbReference type="InterPro" id="IPR003141">
    <property type="entry name" value="Pol/His_phosphatase_N"/>
</dbReference>
<dbReference type="Proteomes" id="UP000754644">
    <property type="component" value="Unassembled WGS sequence"/>
</dbReference>
<dbReference type="EMBL" id="JABMOJ010000351">
    <property type="protein sequence ID" value="NQV65581.1"/>
    <property type="molecule type" value="Genomic_DNA"/>
</dbReference>
<dbReference type="PANTHER" id="PTHR42924">
    <property type="entry name" value="EXONUCLEASE"/>
    <property type="match status" value="1"/>
</dbReference>
<dbReference type="SMART" id="SM00481">
    <property type="entry name" value="POLIIIAc"/>
    <property type="match status" value="1"/>
</dbReference>
<protein>
    <submittedName>
        <fullName evidence="2">PHP domain-containing protein</fullName>
    </submittedName>
</protein>
<accession>A0A973AAB2</accession>
<feature type="domain" description="Polymerase/histidinol phosphatase N-terminal" evidence="1">
    <location>
        <begin position="3"/>
        <end position="66"/>
    </location>
</feature>
<comment type="caution">
    <text evidence="2">The sequence shown here is derived from an EMBL/GenBank/DDBJ whole genome shotgun (WGS) entry which is preliminary data.</text>
</comment>
<gene>
    <name evidence="2" type="ORF">HQ497_09470</name>
</gene>
<dbReference type="CDD" id="cd07438">
    <property type="entry name" value="PHP_HisPPase_AMP"/>
    <property type="match status" value="1"/>
</dbReference>
<dbReference type="InterPro" id="IPR004013">
    <property type="entry name" value="PHP_dom"/>
</dbReference>
<dbReference type="Pfam" id="PF02811">
    <property type="entry name" value="PHP"/>
    <property type="match status" value="1"/>
</dbReference>
<name>A0A973AAB2_9GAMM</name>
<evidence type="ECO:0000313" key="3">
    <source>
        <dbReference type="Proteomes" id="UP000754644"/>
    </source>
</evidence>
<dbReference type="InterPro" id="IPR052018">
    <property type="entry name" value="PHP_domain"/>
</dbReference>
<dbReference type="InterPro" id="IPR016195">
    <property type="entry name" value="Pol/histidinol_Pase-like"/>
</dbReference>
<dbReference type="SUPFAM" id="SSF89550">
    <property type="entry name" value="PHP domain-like"/>
    <property type="match status" value="1"/>
</dbReference>
<dbReference type="Gene3D" id="1.10.150.650">
    <property type="match status" value="1"/>
</dbReference>
<organism evidence="2 3">
    <name type="scientific">SAR86 cluster bacterium</name>
    <dbReference type="NCBI Taxonomy" id="2030880"/>
    <lineage>
        <taxon>Bacteria</taxon>
        <taxon>Pseudomonadati</taxon>
        <taxon>Pseudomonadota</taxon>
        <taxon>Gammaproteobacteria</taxon>
        <taxon>SAR86 cluster</taxon>
    </lineage>
</organism>